<sequence>MWIPAAVPSNVDSEDLLVRLFFPLPMLRDFSLPYPVNLPREFDGSEGSPRMSTGDLSRSATGAIECLVSPIQRADDGKLDSVAEQTKIDATCIVSCKLLVRFEELSKSRRDPLVGNGAAYDVRTRGHMAGLDEVPPSRPLRRVELSLHEVTVLQVGRDNVAGVPDGPNSTCRALRIKSEHLGGAIFEPAV</sequence>
<keyword evidence="2" id="KW-1185">Reference proteome</keyword>
<name>A0AAD5RFN6_9PEZI</name>
<evidence type="ECO:0000313" key="2">
    <source>
        <dbReference type="Proteomes" id="UP001201980"/>
    </source>
</evidence>
<reference evidence="1" key="1">
    <citation type="submission" date="2022-07" db="EMBL/GenBank/DDBJ databases">
        <title>Draft genome sequence of Zalerion maritima ATCC 34329, a (micro)plastics degrading marine fungus.</title>
        <authorList>
            <person name="Paco A."/>
            <person name="Goncalves M.F.M."/>
            <person name="Rocha-Santos T.A.P."/>
            <person name="Alves A."/>
        </authorList>
    </citation>
    <scope>NUCLEOTIDE SEQUENCE</scope>
    <source>
        <strain evidence="1">ATCC 34329</strain>
    </source>
</reference>
<gene>
    <name evidence="1" type="ORF">MKZ38_000278</name>
</gene>
<dbReference type="AlphaFoldDB" id="A0AAD5RFN6"/>
<dbReference type="EMBL" id="JAKWBI020001073">
    <property type="protein sequence ID" value="KAJ2891513.1"/>
    <property type="molecule type" value="Genomic_DNA"/>
</dbReference>
<proteinExistence type="predicted"/>
<comment type="caution">
    <text evidence="1">The sequence shown here is derived from an EMBL/GenBank/DDBJ whole genome shotgun (WGS) entry which is preliminary data.</text>
</comment>
<dbReference type="Proteomes" id="UP001201980">
    <property type="component" value="Unassembled WGS sequence"/>
</dbReference>
<protein>
    <submittedName>
        <fullName evidence="1">Uncharacterized protein</fullName>
    </submittedName>
</protein>
<accession>A0AAD5RFN6</accession>
<evidence type="ECO:0000313" key="1">
    <source>
        <dbReference type="EMBL" id="KAJ2891513.1"/>
    </source>
</evidence>
<organism evidence="1 2">
    <name type="scientific">Zalerion maritima</name>
    <dbReference type="NCBI Taxonomy" id="339359"/>
    <lineage>
        <taxon>Eukaryota</taxon>
        <taxon>Fungi</taxon>
        <taxon>Dikarya</taxon>
        <taxon>Ascomycota</taxon>
        <taxon>Pezizomycotina</taxon>
        <taxon>Sordariomycetes</taxon>
        <taxon>Lulworthiomycetidae</taxon>
        <taxon>Lulworthiales</taxon>
        <taxon>Lulworthiaceae</taxon>
        <taxon>Zalerion</taxon>
    </lineage>
</organism>